<feature type="region of interest" description="Disordered" evidence="1">
    <location>
        <begin position="124"/>
        <end position="153"/>
    </location>
</feature>
<keyword evidence="3" id="KW-1185">Reference proteome</keyword>
<proteinExistence type="predicted"/>
<organism evidence="2 3">
    <name type="scientific">Pleurodeles waltl</name>
    <name type="common">Iberian ribbed newt</name>
    <dbReference type="NCBI Taxonomy" id="8319"/>
    <lineage>
        <taxon>Eukaryota</taxon>
        <taxon>Metazoa</taxon>
        <taxon>Chordata</taxon>
        <taxon>Craniata</taxon>
        <taxon>Vertebrata</taxon>
        <taxon>Euteleostomi</taxon>
        <taxon>Amphibia</taxon>
        <taxon>Batrachia</taxon>
        <taxon>Caudata</taxon>
        <taxon>Salamandroidea</taxon>
        <taxon>Salamandridae</taxon>
        <taxon>Pleurodelinae</taxon>
        <taxon>Pleurodeles</taxon>
    </lineage>
</organism>
<comment type="caution">
    <text evidence="2">The sequence shown here is derived from an EMBL/GenBank/DDBJ whole genome shotgun (WGS) entry which is preliminary data.</text>
</comment>
<accession>A0AAV7U8S5</accession>
<dbReference type="EMBL" id="JANPWB010000005">
    <property type="protein sequence ID" value="KAJ1185322.1"/>
    <property type="molecule type" value="Genomic_DNA"/>
</dbReference>
<dbReference type="Proteomes" id="UP001066276">
    <property type="component" value="Chromosome 3_1"/>
</dbReference>
<gene>
    <name evidence="2" type="ORF">NDU88_002116</name>
</gene>
<sequence length="165" mass="18498">MFDDILHAVQSVKSTLDPKIDALCIGMGHLREEDKRLKERVASAEGEVAELRPPLAAATQHVTDLQREVLRLHQWLEDQEGRACRNNIRVVGLPEQEGSPNMDLYMEQWLAQTVLQGKQSSFFSSGKSAQGGVVRGGATRTAPGARRRPLPLNRPSWKRIRPVQR</sequence>
<evidence type="ECO:0000256" key="1">
    <source>
        <dbReference type="SAM" id="MobiDB-lite"/>
    </source>
</evidence>
<evidence type="ECO:0000313" key="2">
    <source>
        <dbReference type="EMBL" id="KAJ1185322.1"/>
    </source>
</evidence>
<protein>
    <submittedName>
        <fullName evidence="2">Uncharacterized protein</fullName>
    </submittedName>
</protein>
<dbReference type="AlphaFoldDB" id="A0AAV7U8S5"/>
<evidence type="ECO:0000313" key="3">
    <source>
        <dbReference type="Proteomes" id="UP001066276"/>
    </source>
</evidence>
<reference evidence="2" key="1">
    <citation type="journal article" date="2022" name="bioRxiv">
        <title>Sequencing and chromosome-scale assembly of the giantPleurodeles waltlgenome.</title>
        <authorList>
            <person name="Brown T."/>
            <person name="Elewa A."/>
            <person name="Iarovenko S."/>
            <person name="Subramanian E."/>
            <person name="Araus A.J."/>
            <person name="Petzold A."/>
            <person name="Susuki M."/>
            <person name="Suzuki K.-i.T."/>
            <person name="Hayashi T."/>
            <person name="Toyoda A."/>
            <person name="Oliveira C."/>
            <person name="Osipova E."/>
            <person name="Leigh N.D."/>
            <person name="Simon A."/>
            <person name="Yun M.H."/>
        </authorList>
    </citation>
    <scope>NUCLEOTIDE SEQUENCE</scope>
    <source>
        <strain evidence="2">20211129_DDA</strain>
        <tissue evidence="2">Liver</tissue>
    </source>
</reference>
<name>A0AAV7U8S5_PLEWA</name>